<dbReference type="Gene3D" id="3.30.300.210">
    <property type="entry name" value="Nutrient germinant receptor protein C, domain 3"/>
    <property type="match status" value="1"/>
</dbReference>
<organism evidence="11 12">
    <name type="scientific">Tumebacillus lipolyticus</name>
    <dbReference type="NCBI Taxonomy" id="1280370"/>
    <lineage>
        <taxon>Bacteria</taxon>
        <taxon>Bacillati</taxon>
        <taxon>Bacillota</taxon>
        <taxon>Bacilli</taxon>
        <taxon>Bacillales</taxon>
        <taxon>Alicyclobacillaceae</taxon>
        <taxon>Tumebacillus</taxon>
    </lineage>
</organism>
<evidence type="ECO:0000259" key="10">
    <source>
        <dbReference type="Pfam" id="PF25198"/>
    </source>
</evidence>
<feature type="chain" id="PRO_5046873356" evidence="8">
    <location>
        <begin position="21"/>
        <end position="381"/>
    </location>
</feature>
<sequence>MRAAVLRLLLVILLSLQMTGCWDQKVVQDIHYVTALGVDYEQGTYRVYAQLLDFSTVAKQESGKPQQEMPVWIGKGDGATVDLAMNELYDSAQERLSLSHTTVIVLSERAFRQGVTSLLDSVNRFREFRYTPWVYGTKADLQELLTATPLFNLSPLLSLLHEPMDIYQQHSKIPPITMKDFVMRYWSPADTLLVPMLTINRSSWKEGKKAHPLLEIKGALAIHQTKYVGVLTDKEIEGYRWTTNETVRSPLLIRDEKGKVLAVLSVEKLTVRTHVSDQGGKPVLHYRIKARIYVGEKADHISETPLKSLVDRKIAEEVRATFTNGLQRGIDVLGWEGYVYHQQNELWKRTFHQVKSKVREDMLGPIEVDVNLLHSGKLKLR</sequence>
<comment type="caution">
    <text evidence="11">The sequence shown here is derived from an EMBL/GenBank/DDBJ whole genome shotgun (WGS) entry which is preliminary data.</text>
</comment>
<evidence type="ECO:0000256" key="3">
    <source>
        <dbReference type="ARBA" id="ARBA00022544"/>
    </source>
</evidence>
<gene>
    <name evidence="11" type="ORF">ACFSOY_14210</name>
</gene>
<dbReference type="InterPro" id="IPR046953">
    <property type="entry name" value="Spore_GerAC-like_C"/>
</dbReference>
<evidence type="ECO:0000259" key="9">
    <source>
        <dbReference type="Pfam" id="PF05504"/>
    </source>
</evidence>
<keyword evidence="6" id="KW-0564">Palmitate</keyword>
<protein>
    <submittedName>
        <fullName evidence="11">Ger(X)C family spore germination protein</fullName>
    </submittedName>
</protein>
<keyword evidence="3" id="KW-0309">Germination</keyword>
<keyword evidence="4 8" id="KW-0732">Signal</keyword>
<dbReference type="InterPro" id="IPR008844">
    <property type="entry name" value="Spore_GerAC-like"/>
</dbReference>
<comment type="subcellular location">
    <subcellularLocation>
        <location evidence="1">Membrane</location>
        <topology evidence="1">Lipid-anchor</topology>
    </subcellularLocation>
</comment>
<dbReference type="PANTHER" id="PTHR35789:SF1">
    <property type="entry name" value="SPORE GERMINATION PROTEIN B3"/>
    <property type="match status" value="1"/>
</dbReference>
<dbReference type="EMBL" id="JBHUIO010000009">
    <property type="protein sequence ID" value="MFD2171117.1"/>
    <property type="molecule type" value="Genomic_DNA"/>
</dbReference>
<dbReference type="Pfam" id="PF05504">
    <property type="entry name" value="Spore_GerAC"/>
    <property type="match status" value="1"/>
</dbReference>
<dbReference type="RefSeq" id="WP_386047674.1">
    <property type="nucleotide sequence ID" value="NZ_JBHUIO010000009.1"/>
</dbReference>
<feature type="domain" description="Spore germination GerAC-like C-terminal" evidence="9">
    <location>
        <begin position="218"/>
        <end position="376"/>
    </location>
</feature>
<evidence type="ECO:0000256" key="2">
    <source>
        <dbReference type="ARBA" id="ARBA00007886"/>
    </source>
</evidence>
<evidence type="ECO:0000256" key="6">
    <source>
        <dbReference type="ARBA" id="ARBA00023139"/>
    </source>
</evidence>
<reference evidence="12" key="1">
    <citation type="journal article" date="2019" name="Int. J. Syst. Evol. Microbiol.">
        <title>The Global Catalogue of Microorganisms (GCM) 10K type strain sequencing project: providing services to taxonomists for standard genome sequencing and annotation.</title>
        <authorList>
            <consortium name="The Broad Institute Genomics Platform"/>
            <consortium name="The Broad Institute Genome Sequencing Center for Infectious Disease"/>
            <person name="Wu L."/>
            <person name="Ma J."/>
        </authorList>
    </citation>
    <scope>NUCLEOTIDE SEQUENCE [LARGE SCALE GENOMIC DNA]</scope>
    <source>
        <strain evidence="12">CGMCC 1.13574</strain>
    </source>
</reference>
<dbReference type="InterPro" id="IPR057336">
    <property type="entry name" value="GerAC_N"/>
</dbReference>
<evidence type="ECO:0000256" key="8">
    <source>
        <dbReference type="SAM" id="SignalP"/>
    </source>
</evidence>
<keyword evidence="12" id="KW-1185">Reference proteome</keyword>
<feature type="domain" description="Spore germination protein N-terminal" evidence="10">
    <location>
        <begin position="23"/>
        <end position="199"/>
    </location>
</feature>
<keyword evidence="7" id="KW-0449">Lipoprotein</keyword>
<dbReference type="Pfam" id="PF25198">
    <property type="entry name" value="Spore_GerAC_N"/>
    <property type="match status" value="1"/>
</dbReference>
<accession>A0ABW4ZYN2</accession>
<evidence type="ECO:0000313" key="12">
    <source>
        <dbReference type="Proteomes" id="UP001597343"/>
    </source>
</evidence>
<evidence type="ECO:0000256" key="4">
    <source>
        <dbReference type="ARBA" id="ARBA00022729"/>
    </source>
</evidence>
<dbReference type="InterPro" id="IPR038501">
    <property type="entry name" value="Spore_GerAC_C_sf"/>
</dbReference>
<feature type="signal peptide" evidence="8">
    <location>
        <begin position="1"/>
        <end position="20"/>
    </location>
</feature>
<evidence type="ECO:0000256" key="7">
    <source>
        <dbReference type="ARBA" id="ARBA00023288"/>
    </source>
</evidence>
<proteinExistence type="inferred from homology"/>
<dbReference type="PANTHER" id="PTHR35789">
    <property type="entry name" value="SPORE GERMINATION PROTEIN B3"/>
    <property type="match status" value="1"/>
</dbReference>
<dbReference type="Proteomes" id="UP001597343">
    <property type="component" value="Unassembled WGS sequence"/>
</dbReference>
<evidence type="ECO:0000256" key="5">
    <source>
        <dbReference type="ARBA" id="ARBA00023136"/>
    </source>
</evidence>
<dbReference type="NCBIfam" id="TIGR02887">
    <property type="entry name" value="spore_ger_x_C"/>
    <property type="match status" value="1"/>
</dbReference>
<evidence type="ECO:0000256" key="1">
    <source>
        <dbReference type="ARBA" id="ARBA00004635"/>
    </source>
</evidence>
<keyword evidence="5" id="KW-0472">Membrane</keyword>
<comment type="similarity">
    <text evidence="2">Belongs to the GerABKC lipoprotein family.</text>
</comment>
<evidence type="ECO:0000313" key="11">
    <source>
        <dbReference type="EMBL" id="MFD2171117.1"/>
    </source>
</evidence>
<name>A0ABW4ZYN2_9BACL</name>